<keyword evidence="2" id="KW-1185">Reference proteome</keyword>
<dbReference type="EMBL" id="CM051403">
    <property type="protein sequence ID" value="KAJ4708102.1"/>
    <property type="molecule type" value="Genomic_DNA"/>
</dbReference>
<evidence type="ECO:0000313" key="2">
    <source>
        <dbReference type="Proteomes" id="UP001164539"/>
    </source>
</evidence>
<proteinExistence type="predicted"/>
<organism evidence="1 2">
    <name type="scientific">Melia azedarach</name>
    <name type="common">Chinaberry tree</name>
    <dbReference type="NCBI Taxonomy" id="155640"/>
    <lineage>
        <taxon>Eukaryota</taxon>
        <taxon>Viridiplantae</taxon>
        <taxon>Streptophyta</taxon>
        <taxon>Embryophyta</taxon>
        <taxon>Tracheophyta</taxon>
        <taxon>Spermatophyta</taxon>
        <taxon>Magnoliopsida</taxon>
        <taxon>eudicotyledons</taxon>
        <taxon>Gunneridae</taxon>
        <taxon>Pentapetalae</taxon>
        <taxon>rosids</taxon>
        <taxon>malvids</taxon>
        <taxon>Sapindales</taxon>
        <taxon>Meliaceae</taxon>
        <taxon>Melia</taxon>
    </lineage>
</organism>
<protein>
    <submittedName>
        <fullName evidence="1">Lachrymatory-factor synthase</fullName>
    </submittedName>
</protein>
<evidence type="ECO:0000313" key="1">
    <source>
        <dbReference type="EMBL" id="KAJ4708102.1"/>
    </source>
</evidence>
<comment type="caution">
    <text evidence="1">The sequence shown here is derived from an EMBL/GenBank/DDBJ whole genome shotgun (WGS) entry which is preliminary data.</text>
</comment>
<gene>
    <name evidence="1" type="ORF">OWV82_018110</name>
</gene>
<sequence>MEHPKWEGKVSTRLSKATADQIWPLFTDFFNVHKYFPSLETSYGLHGTNGESGGIRYCAGFSIPSTSKSTGSSPDTEAERPVRSWSKERLVTVDHVQRCLSYEMIDSNIGFNSYVSTVKIVPVPTDDNDGQSGCVIEWSFTVDPVEGLVFDDLVNKYDLGLQRMAKRMEDAVLPPSSLISSF</sequence>
<reference evidence="1 2" key="1">
    <citation type="journal article" date="2023" name="Science">
        <title>Complex scaffold remodeling in plant triterpene biosynthesis.</title>
        <authorList>
            <person name="De La Pena R."/>
            <person name="Hodgson H."/>
            <person name="Liu J.C."/>
            <person name="Stephenson M.J."/>
            <person name="Martin A.C."/>
            <person name="Owen C."/>
            <person name="Harkess A."/>
            <person name="Leebens-Mack J."/>
            <person name="Jimenez L.E."/>
            <person name="Osbourn A."/>
            <person name="Sattely E.S."/>
        </authorList>
    </citation>
    <scope>NUCLEOTIDE SEQUENCE [LARGE SCALE GENOMIC DNA]</scope>
    <source>
        <strain evidence="2">cv. JPN11</strain>
        <tissue evidence="1">Leaf</tissue>
    </source>
</reference>
<dbReference type="Proteomes" id="UP001164539">
    <property type="component" value="Chromosome 10"/>
</dbReference>
<accession>A0ACC1XBG6</accession>
<name>A0ACC1XBG6_MELAZ</name>